<evidence type="ECO:0000313" key="2">
    <source>
        <dbReference type="Proteomes" id="UP000314294"/>
    </source>
</evidence>
<sequence length="197" mass="21632">MLHTPGWRTLVAGDCLQQRSGGQARLNTRGSPHRERRAASVELHRLSGPGEPGILQLFEVKDAARVARLAPASVADQVELTPLQRRVGSKCILLVDVQEGNRTMSSSITVFPDTNAGVQKAVTYLREITEPTRRCAASRGELRRRPPAGFPPERVVNVQINVQSVDEELSVSRVYADGLGESLKEQAQRFLVECQSP</sequence>
<dbReference type="AlphaFoldDB" id="A0A4Z2FUD1"/>
<protein>
    <submittedName>
        <fullName evidence="1">Uncharacterized protein</fullName>
    </submittedName>
</protein>
<organism evidence="1 2">
    <name type="scientific">Liparis tanakae</name>
    <name type="common">Tanaka's snailfish</name>
    <dbReference type="NCBI Taxonomy" id="230148"/>
    <lineage>
        <taxon>Eukaryota</taxon>
        <taxon>Metazoa</taxon>
        <taxon>Chordata</taxon>
        <taxon>Craniata</taxon>
        <taxon>Vertebrata</taxon>
        <taxon>Euteleostomi</taxon>
        <taxon>Actinopterygii</taxon>
        <taxon>Neopterygii</taxon>
        <taxon>Teleostei</taxon>
        <taxon>Neoteleostei</taxon>
        <taxon>Acanthomorphata</taxon>
        <taxon>Eupercaria</taxon>
        <taxon>Perciformes</taxon>
        <taxon>Cottioidei</taxon>
        <taxon>Cottales</taxon>
        <taxon>Liparidae</taxon>
        <taxon>Liparis</taxon>
    </lineage>
</organism>
<name>A0A4Z2FUD1_9TELE</name>
<accession>A0A4Z2FUD1</accession>
<gene>
    <name evidence="1" type="ORF">EYF80_045847</name>
</gene>
<reference evidence="1 2" key="1">
    <citation type="submission" date="2019-03" db="EMBL/GenBank/DDBJ databases">
        <title>First draft genome of Liparis tanakae, snailfish: a comprehensive survey of snailfish specific genes.</title>
        <authorList>
            <person name="Kim W."/>
            <person name="Song I."/>
            <person name="Jeong J.-H."/>
            <person name="Kim D."/>
            <person name="Kim S."/>
            <person name="Ryu S."/>
            <person name="Song J.Y."/>
            <person name="Lee S.K."/>
        </authorList>
    </citation>
    <scope>NUCLEOTIDE SEQUENCE [LARGE SCALE GENOMIC DNA]</scope>
    <source>
        <tissue evidence="1">Muscle</tissue>
    </source>
</reference>
<keyword evidence="2" id="KW-1185">Reference proteome</keyword>
<dbReference type="EMBL" id="SRLO01000934">
    <property type="protein sequence ID" value="TNN43962.1"/>
    <property type="molecule type" value="Genomic_DNA"/>
</dbReference>
<dbReference type="Proteomes" id="UP000314294">
    <property type="component" value="Unassembled WGS sequence"/>
</dbReference>
<comment type="caution">
    <text evidence="1">The sequence shown here is derived from an EMBL/GenBank/DDBJ whole genome shotgun (WGS) entry which is preliminary data.</text>
</comment>
<proteinExistence type="predicted"/>
<evidence type="ECO:0000313" key="1">
    <source>
        <dbReference type="EMBL" id="TNN43962.1"/>
    </source>
</evidence>